<dbReference type="GO" id="GO:0003700">
    <property type="term" value="F:DNA-binding transcription factor activity"/>
    <property type="evidence" value="ECO:0007669"/>
    <property type="project" value="InterPro"/>
</dbReference>
<dbReference type="Pfam" id="PF01047">
    <property type="entry name" value="MarR"/>
    <property type="match status" value="1"/>
</dbReference>
<dbReference type="EMBL" id="AMSI01000006">
    <property type="protein sequence ID" value="EKF42361.1"/>
    <property type="molecule type" value="Genomic_DNA"/>
</dbReference>
<dbReference type="PANTHER" id="PTHR33164:SF89">
    <property type="entry name" value="MARR FAMILY REGULATORY PROTEIN"/>
    <property type="match status" value="1"/>
</dbReference>
<dbReference type="eggNOG" id="COG1846">
    <property type="taxonomic scope" value="Bacteria"/>
</dbReference>
<evidence type="ECO:0000313" key="3">
    <source>
        <dbReference type="EMBL" id="EKF42361.1"/>
    </source>
</evidence>
<dbReference type="InterPro" id="IPR036390">
    <property type="entry name" value="WH_DNA-bd_sf"/>
</dbReference>
<gene>
    <name evidence="3" type="ORF">NA8A_09878</name>
</gene>
<dbReference type="SMART" id="SM00347">
    <property type="entry name" value="HTH_MARR"/>
    <property type="match status" value="1"/>
</dbReference>
<feature type="domain" description="HTH marR-type" evidence="2">
    <location>
        <begin position="35"/>
        <end position="168"/>
    </location>
</feature>
<reference evidence="3 4" key="1">
    <citation type="journal article" date="2012" name="J. Bacteriol.">
        <title>Genome Sequence of Nitratireductor indicus Type Strain C115.</title>
        <authorList>
            <person name="Lai Q."/>
            <person name="Li G."/>
            <person name="Yu Z."/>
            <person name="Shao Z."/>
        </authorList>
    </citation>
    <scope>NUCLEOTIDE SEQUENCE [LARGE SCALE GENOMIC DNA]</scope>
    <source>
        <strain evidence="3 4">C115</strain>
    </source>
</reference>
<dbReference type="SUPFAM" id="SSF46785">
    <property type="entry name" value="Winged helix' DNA-binding domain"/>
    <property type="match status" value="1"/>
</dbReference>
<comment type="caution">
    <text evidence="3">The sequence shown here is derived from an EMBL/GenBank/DDBJ whole genome shotgun (WGS) entry which is preliminary data.</text>
</comment>
<dbReference type="PATRIC" id="fig|1231190.3.peg.2067"/>
<proteinExistence type="predicted"/>
<dbReference type="PRINTS" id="PR00598">
    <property type="entry name" value="HTHMARR"/>
</dbReference>
<sequence>MTHPNINFGISSDADEECMAVLRPSGVEANLPLLATAIGHKLRRAQLLVFQDFHETFAALKLRPTEFAVLALIASNPGQKQTDIAEQLSIKRANFVALMDCLENRGLAERRKGDIDRRSHSLHLTEKGNLFVTKMTELWKQHEARIVKRLGGEENRDHLISLLDLLLGSDCETAGGEERSPTGRTAARGSLT</sequence>
<dbReference type="PROSITE" id="PS50995">
    <property type="entry name" value="HTH_MARR_2"/>
    <property type="match status" value="1"/>
</dbReference>
<dbReference type="PANTHER" id="PTHR33164">
    <property type="entry name" value="TRANSCRIPTIONAL REGULATOR, MARR FAMILY"/>
    <property type="match status" value="1"/>
</dbReference>
<accession>K2P4Q8</accession>
<dbReference type="STRING" id="721133.SAMN05216176_1067"/>
<evidence type="ECO:0000313" key="4">
    <source>
        <dbReference type="Proteomes" id="UP000007374"/>
    </source>
</evidence>
<dbReference type="Gene3D" id="1.10.10.10">
    <property type="entry name" value="Winged helix-like DNA-binding domain superfamily/Winged helix DNA-binding domain"/>
    <property type="match status" value="1"/>
</dbReference>
<dbReference type="Proteomes" id="UP000007374">
    <property type="component" value="Unassembled WGS sequence"/>
</dbReference>
<feature type="region of interest" description="Disordered" evidence="1">
    <location>
        <begin position="173"/>
        <end position="192"/>
    </location>
</feature>
<dbReference type="InterPro" id="IPR039422">
    <property type="entry name" value="MarR/SlyA-like"/>
</dbReference>
<dbReference type="GO" id="GO:0006950">
    <property type="term" value="P:response to stress"/>
    <property type="evidence" value="ECO:0007669"/>
    <property type="project" value="TreeGrafter"/>
</dbReference>
<name>K2P4Q8_9HYPH</name>
<keyword evidence="4" id="KW-1185">Reference proteome</keyword>
<dbReference type="InterPro" id="IPR036388">
    <property type="entry name" value="WH-like_DNA-bd_sf"/>
</dbReference>
<protein>
    <submittedName>
        <fullName evidence="3">Transcriptional regulator MarR family protein</fullName>
    </submittedName>
</protein>
<dbReference type="AlphaFoldDB" id="K2P4Q8"/>
<evidence type="ECO:0000259" key="2">
    <source>
        <dbReference type="PROSITE" id="PS50995"/>
    </source>
</evidence>
<organism evidence="3 4">
    <name type="scientific">Nitratireductor indicus C115</name>
    <dbReference type="NCBI Taxonomy" id="1231190"/>
    <lineage>
        <taxon>Bacteria</taxon>
        <taxon>Pseudomonadati</taxon>
        <taxon>Pseudomonadota</taxon>
        <taxon>Alphaproteobacteria</taxon>
        <taxon>Hyphomicrobiales</taxon>
        <taxon>Phyllobacteriaceae</taxon>
        <taxon>Nitratireductor</taxon>
    </lineage>
</organism>
<dbReference type="InterPro" id="IPR000835">
    <property type="entry name" value="HTH_MarR-typ"/>
</dbReference>
<evidence type="ECO:0000256" key="1">
    <source>
        <dbReference type="SAM" id="MobiDB-lite"/>
    </source>
</evidence>
<dbReference type="OrthoDB" id="6331822at2"/>